<organism evidence="2 3">
    <name type="scientific">Nonomuraea insulae</name>
    <dbReference type="NCBI Taxonomy" id="1616787"/>
    <lineage>
        <taxon>Bacteria</taxon>
        <taxon>Bacillati</taxon>
        <taxon>Actinomycetota</taxon>
        <taxon>Actinomycetes</taxon>
        <taxon>Streptosporangiales</taxon>
        <taxon>Streptosporangiaceae</taxon>
        <taxon>Nonomuraea</taxon>
    </lineage>
</organism>
<dbReference type="EMBL" id="JBHSPA010000027">
    <property type="protein sequence ID" value="MFC5827176.1"/>
    <property type="molecule type" value="Genomic_DNA"/>
</dbReference>
<proteinExistence type="predicted"/>
<keyword evidence="3" id="KW-1185">Reference proteome</keyword>
<dbReference type="RefSeq" id="WP_379516717.1">
    <property type="nucleotide sequence ID" value="NZ_JBHSPA010000027.1"/>
</dbReference>
<sequence length="66" mass="7407">MFHETWLRCRKTGGIGSSHHDHRPPFDRAAVPDRRCGSGRSASILARRLEVGTLDGWTLIEVTAQH</sequence>
<gene>
    <name evidence="2" type="ORF">ACFPZ3_25170</name>
</gene>
<evidence type="ECO:0000256" key="1">
    <source>
        <dbReference type="SAM" id="MobiDB-lite"/>
    </source>
</evidence>
<protein>
    <submittedName>
        <fullName evidence="2">Uncharacterized protein</fullName>
    </submittedName>
</protein>
<evidence type="ECO:0000313" key="3">
    <source>
        <dbReference type="Proteomes" id="UP001596058"/>
    </source>
</evidence>
<dbReference type="Proteomes" id="UP001596058">
    <property type="component" value="Unassembled WGS sequence"/>
</dbReference>
<accession>A0ABW1CN52</accession>
<evidence type="ECO:0000313" key="2">
    <source>
        <dbReference type="EMBL" id="MFC5827176.1"/>
    </source>
</evidence>
<comment type="caution">
    <text evidence="2">The sequence shown here is derived from an EMBL/GenBank/DDBJ whole genome shotgun (WGS) entry which is preliminary data.</text>
</comment>
<feature type="region of interest" description="Disordered" evidence="1">
    <location>
        <begin position="12"/>
        <end position="34"/>
    </location>
</feature>
<name>A0ABW1CN52_9ACTN</name>
<reference evidence="3" key="1">
    <citation type="journal article" date="2019" name="Int. J. Syst. Evol. Microbiol.">
        <title>The Global Catalogue of Microorganisms (GCM) 10K type strain sequencing project: providing services to taxonomists for standard genome sequencing and annotation.</title>
        <authorList>
            <consortium name="The Broad Institute Genomics Platform"/>
            <consortium name="The Broad Institute Genome Sequencing Center for Infectious Disease"/>
            <person name="Wu L."/>
            <person name="Ma J."/>
        </authorList>
    </citation>
    <scope>NUCLEOTIDE SEQUENCE [LARGE SCALE GENOMIC DNA]</scope>
    <source>
        <strain evidence="3">CCUG 53903</strain>
    </source>
</reference>
<feature type="compositionally biased region" description="Basic and acidic residues" evidence="1">
    <location>
        <begin position="23"/>
        <end position="34"/>
    </location>
</feature>